<dbReference type="Proteomes" id="UP000054279">
    <property type="component" value="Unassembled WGS sequence"/>
</dbReference>
<keyword evidence="3" id="KW-1185">Reference proteome</keyword>
<evidence type="ECO:0000259" key="1">
    <source>
        <dbReference type="PROSITE" id="PS50011"/>
    </source>
</evidence>
<dbReference type="HOGENOM" id="CLU_000288_7_18_1"/>
<dbReference type="PROSITE" id="PS50011">
    <property type="entry name" value="PROTEIN_KINASE_DOM"/>
    <property type="match status" value="1"/>
</dbReference>
<dbReference type="SUPFAM" id="SSF56112">
    <property type="entry name" value="Protein kinase-like (PK-like)"/>
    <property type="match status" value="1"/>
</dbReference>
<feature type="non-terminal residue" evidence="2">
    <location>
        <position position="1"/>
    </location>
</feature>
<dbReference type="PROSITE" id="PS00109">
    <property type="entry name" value="PROTEIN_KINASE_TYR"/>
    <property type="match status" value="1"/>
</dbReference>
<dbReference type="InterPro" id="IPR000719">
    <property type="entry name" value="Prot_kinase_dom"/>
</dbReference>
<dbReference type="GO" id="GO:0004674">
    <property type="term" value="F:protein serine/threonine kinase activity"/>
    <property type="evidence" value="ECO:0007669"/>
    <property type="project" value="TreeGrafter"/>
</dbReference>
<evidence type="ECO:0000313" key="3">
    <source>
        <dbReference type="Proteomes" id="UP000054279"/>
    </source>
</evidence>
<name>A0A0C9UUK4_SPHS4</name>
<feature type="domain" description="Protein kinase" evidence="1">
    <location>
        <begin position="1"/>
        <end position="219"/>
    </location>
</feature>
<dbReference type="EMBL" id="KN837292">
    <property type="protein sequence ID" value="KIJ29006.1"/>
    <property type="molecule type" value="Genomic_DNA"/>
</dbReference>
<dbReference type="PANTHER" id="PTHR44329">
    <property type="entry name" value="SERINE/THREONINE-PROTEIN KINASE TNNI3K-RELATED"/>
    <property type="match status" value="1"/>
</dbReference>
<gene>
    <name evidence="2" type="ORF">M422DRAFT_189057</name>
</gene>
<dbReference type="Gene3D" id="1.10.510.10">
    <property type="entry name" value="Transferase(Phosphotransferase) domain 1"/>
    <property type="match status" value="1"/>
</dbReference>
<organism evidence="2 3">
    <name type="scientific">Sphaerobolus stellatus (strain SS14)</name>
    <dbReference type="NCBI Taxonomy" id="990650"/>
    <lineage>
        <taxon>Eukaryota</taxon>
        <taxon>Fungi</taxon>
        <taxon>Dikarya</taxon>
        <taxon>Basidiomycota</taxon>
        <taxon>Agaricomycotina</taxon>
        <taxon>Agaricomycetes</taxon>
        <taxon>Phallomycetidae</taxon>
        <taxon>Geastrales</taxon>
        <taxon>Sphaerobolaceae</taxon>
        <taxon>Sphaerobolus</taxon>
    </lineage>
</organism>
<dbReference type="AlphaFoldDB" id="A0A0C9UUK4"/>
<dbReference type="InterPro" id="IPR051681">
    <property type="entry name" value="Ser/Thr_Kinases-Pseudokinases"/>
</dbReference>
<dbReference type="InterPro" id="IPR008266">
    <property type="entry name" value="Tyr_kinase_AS"/>
</dbReference>
<dbReference type="Pfam" id="PF07714">
    <property type="entry name" value="PK_Tyr_Ser-Thr"/>
    <property type="match status" value="1"/>
</dbReference>
<proteinExistence type="predicted"/>
<accession>A0A0C9UUK4</accession>
<evidence type="ECO:0000313" key="2">
    <source>
        <dbReference type="EMBL" id="KIJ29006.1"/>
    </source>
</evidence>
<reference evidence="2 3" key="1">
    <citation type="submission" date="2014-06" db="EMBL/GenBank/DDBJ databases">
        <title>Evolutionary Origins and Diversification of the Mycorrhizal Mutualists.</title>
        <authorList>
            <consortium name="DOE Joint Genome Institute"/>
            <consortium name="Mycorrhizal Genomics Consortium"/>
            <person name="Kohler A."/>
            <person name="Kuo A."/>
            <person name="Nagy L.G."/>
            <person name="Floudas D."/>
            <person name="Copeland A."/>
            <person name="Barry K.W."/>
            <person name="Cichocki N."/>
            <person name="Veneault-Fourrey C."/>
            <person name="LaButti K."/>
            <person name="Lindquist E.A."/>
            <person name="Lipzen A."/>
            <person name="Lundell T."/>
            <person name="Morin E."/>
            <person name="Murat C."/>
            <person name="Riley R."/>
            <person name="Ohm R."/>
            <person name="Sun H."/>
            <person name="Tunlid A."/>
            <person name="Henrissat B."/>
            <person name="Grigoriev I.V."/>
            <person name="Hibbett D.S."/>
            <person name="Martin F."/>
        </authorList>
    </citation>
    <scope>NUCLEOTIDE SEQUENCE [LARGE SCALE GENOMIC DNA]</scope>
    <source>
        <strain evidence="2 3">SS14</strain>
    </source>
</reference>
<dbReference type="PIRSF" id="PIRSF000654">
    <property type="entry name" value="Integrin-linked_kinase"/>
    <property type="match status" value="1"/>
</dbReference>
<dbReference type="PRINTS" id="PR00109">
    <property type="entry name" value="TYRKINASE"/>
</dbReference>
<dbReference type="InterPro" id="IPR011009">
    <property type="entry name" value="Kinase-like_dom_sf"/>
</dbReference>
<dbReference type="GO" id="GO:0005524">
    <property type="term" value="F:ATP binding"/>
    <property type="evidence" value="ECO:0007669"/>
    <property type="project" value="InterPro"/>
</dbReference>
<sequence>REYVIWQALRHPNILPLLEFLNNFMEDTLPDVPALVSPWMGKGTLVNYLEHHPQESKIDMLLEVAKGLNYLHSQNIVHGDIRGGNILVSTEGIPCLTDFGLSRLLNKTRGLTTTSELAGSVRWMAPELLLNMTDQKPKMSSDIWAFGMTILEIMTGTRPFAKIGPDPAVFRAIMVGMLPERPEISEEIWQLCSLCWTHEATSRPDASQLLHLLRLERLLASL</sequence>
<protein>
    <recommendedName>
        <fullName evidence="1">Protein kinase domain-containing protein</fullName>
    </recommendedName>
</protein>
<dbReference type="InterPro" id="IPR001245">
    <property type="entry name" value="Ser-Thr/Tyr_kinase_cat_dom"/>
</dbReference>
<dbReference type="OrthoDB" id="4062651at2759"/>